<dbReference type="EMBL" id="NOII01000003">
    <property type="protein sequence ID" value="OYD57587.1"/>
    <property type="molecule type" value="Genomic_DNA"/>
</dbReference>
<dbReference type="OrthoDB" id="2879424at2"/>
<dbReference type="RefSeq" id="WP_094252938.1">
    <property type="nucleotide sequence ID" value="NZ_JBHLXL010000001.1"/>
</dbReference>
<dbReference type="Proteomes" id="UP000215059">
    <property type="component" value="Unassembled WGS sequence"/>
</dbReference>
<dbReference type="Gene3D" id="2.60.120.380">
    <property type="match status" value="1"/>
</dbReference>
<dbReference type="AlphaFoldDB" id="A0A235F9F9"/>
<dbReference type="InterPro" id="IPR041498">
    <property type="entry name" value="Big_6"/>
</dbReference>
<dbReference type="Gene3D" id="2.60.40.10">
    <property type="entry name" value="Immunoglobulins"/>
    <property type="match status" value="1"/>
</dbReference>
<evidence type="ECO:0000259" key="2">
    <source>
        <dbReference type="Pfam" id="PF17936"/>
    </source>
</evidence>
<feature type="chain" id="PRO_5012782557" description="Bacterial Ig domain-containing protein" evidence="1">
    <location>
        <begin position="25"/>
        <end position="325"/>
    </location>
</feature>
<dbReference type="SUPFAM" id="SSF89260">
    <property type="entry name" value="Collagen-binding domain"/>
    <property type="match status" value="1"/>
</dbReference>
<accession>A0A235F9F9</accession>
<keyword evidence="4" id="KW-1185">Reference proteome</keyword>
<evidence type="ECO:0000313" key="4">
    <source>
        <dbReference type="Proteomes" id="UP000215059"/>
    </source>
</evidence>
<evidence type="ECO:0000256" key="1">
    <source>
        <dbReference type="SAM" id="SignalP"/>
    </source>
</evidence>
<gene>
    <name evidence="3" type="ORF">CGZ90_13040</name>
</gene>
<feature type="signal peptide" evidence="1">
    <location>
        <begin position="1"/>
        <end position="24"/>
    </location>
</feature>
<evidence type="ECO:0000313" key="3">
    <source>
        <dbReference type="EMBL" id="OYD57587.1"/>
    </source>
</evidence>
<protein>
    <recommendedName>
        <fullName evidence="2">Bacterial Ig domain-containing protein</fullName>
    </recommendedName>
</protein>
<feature type="domain" description="Bacterial Ig" evidence="2">
    <location>
        <begin position="163"/>
        <end position="241"/>
    </location>
</feature>
<feature type="domain" description="Bacterial Ig" evidence="2">
    <location>
        <begin position="244"/>
        <end position="323"/>
    </location>
</feature>
<organism evidence="3 4">
    <name type="scientific">Fictibacillus aquaticus</name>
    <dbReference type="NCBI Taxonomy" id="2021314"/>
    <lineage>
        <taxon>Bacteria</taxon>
        <taxon>Bacillati</taxon>
        <taxon>Bacillota</taxon>
        <taxon>Bacilli</taxon>
        <taxon>Bacillales</taxon>
        <taxon>Fictibacillaceae</taxon>
        <taxon>Fictibacillus</taxon>
    </lineage>
</organism>
<reference evidence="3 4" key="1">
    <citation type="submission" date="2017-07" db="EMBL/GenBank/DDBJ databases">
        <title>Fictibacillus sp. nov. GDSW-R2A3 Genome sequencing and assembly.</title>
        <authorList>
            <person name="Mayilraj S."/>
        </authorList>
    </citation>
    <scope>NUCLEOTIDE SEQUENCE [LARGE SCALE GENOMIC DNA]</scope>
    <source>
        <strain evidence="3 4">GDSW-R2A3</strain>
    </source>
</reference>
<dbReference type="InterPro" id="IPR013783">
    <property type="entry name" value="Ig-like_fold"/>
</dbReference>
<dbReference type="Pfam" id="PF17936">
    <property type="entry name" value="Big_6"/>
    <property type="match status" value="2"/>
</dbReference>
<proteinExistence type="predicted"/>
<comment type="caution">
    <text evidence="3">The sequence shown here is derived from an EMBL/GenBank/DDBJ whole genome shotgun (WGS) entry which is preliminary data.</text>
</comment>
<keyword evidence="1" id="KW-0732">Signal</keyword>
<name>A0A235F9F9_9BACL</name>
<sequence>MKKVWMTGLLAGMVAVSGALTATAQSLTKSDADVVVMEVEPNNSMEQATPFLDETFAKGGFTTQGDVDYYEIEVTKNDDDFHIVALPNNEAKFTLVFDLLDAKGNYVKPVDESAEELITKIYDINAGTYYIKANELNGAAYNSMYDFYHFVTIPSEVEWHLPPKVNPVDDNDKRVTGIAPPGERIVVKSGTKELGRTYASRTGGYTVPLKTTVKAGTKLAVMITDEWADDTSRVTNVVVKDGTAPGMPRVNAVDSNDKKVTGSAEANAVITVKVGSKVIATGRANSKGKFIVTVKAQRKGTVLYVAAADKAKNVSKSARVVVKKG</sequence>